<dbReference type="GO" id="GO:0046872">
    <property type="term" value="F:metal ion binding"/>
    <property type="evidence" value="ECO:0007669"/>
    <property type="project" value="UniProtKB-KW"/>
</dbReference>
<dbReference type="AlphaFoldDB" id="A0A6A6UDD3"/>
<evidence type="ECO:0000256" key="1">
    <source>
        <dbReference type="ARBA" id="ARBA00008056"/>
    </source>
</evidence>
<dbReference type="InterPro" id="IPR026992">
    <property type="entry name" value="DIOX_N"/>
</dbReference>
<sequence length="315" mass="35600">MGSQPVQFSIPTVDLSTYLRDPEAEQANEIVSAIRDACITSGFFQITGHGISTELQDAVFKSAEVVFKLPVEEKIKLQSATDGRGYEVIGAQTLEVGMKADLNESYYVGPEVAVKESYRNFQYPNVWPSTDLISESEFKEPVLEYREQMCALANILMRCLAKGLGLDQHFFDGFCKDPIANVRLLHYPPQPNLDDPKQLGAGAHTDFGAITLLMQDDMGGLQVRKQDTAEWIDVKPNRDAYVVNIGDMMQKWTKGEYNSNVHRVINRSGKERYSVPFFFDGNLDYVLRPLDGSEDVEYTVEEFMKERFQKAYGTK</sequence>
<accession>A0A6A6UDD3</accession>
<keyword evidence="2" id="KW-0560">Oxidoreductase</keyword>
<dbReference type="PROSITE" id="PS51471">
    <property type="entry name" value="FE2OG_OXY"/>
    <property type="match status" value="1"/>
</dbReference>
<evidence type="ECO:0000259" key="3">
    <source>
        <dbReference type="PROSITE" id="PS51471"/>
    </source>
</evidence>
<dbReference type="PANTHER" id="PTHR47990">
    <property type="entry name" value="2-OXOGLUTARATE (2OG) AND FE(II)-DEPENDENT OXYGENASE SUPERFAMILY PROTEIN-RELATED"/>
    <property type="match status" value="1"/>
</dbReference>
<organism evidence="4 5">
    <name type="scientific">Microthyrium microscopicum</name>
    <dbReference type="NCBI Taxonomy" id="703497"/>
    <lineage>
        <taxon>Eukaryota</taxon>
        <taxon>Fungi</taxon>
        <taxon>Dikarya</taxon>
        <taxon>Ascomycota</taxon>
        <taxon>Pezizomycotina</taxon>
        <taxon>Dothideomycetes</taxon>
        <taxon>Dothideomycetes incertae sedis</taxon>
        <taxon>Microthyriales</taxon>
        <taxon>Microthyriaceae</taxon>
        <taxon>Microthyrium</taxon>
    </lineage>
</organism>
<dbReference type="Gene3D" id="2.60.120.330">
    <property type="entry name" value="B-lactam Antibiotic, Isopenicillin N Synthase, Chain"/>
    <property type="match status" value="1"/>
</dbReference>
<dbReference type="OrthoDB" id="288590at2759"/>
<dbReference type="GO" id="GO:0044283">
    <property type="term" value="P:small molecule biosynthetic process"/>
    <property type="evidence" value="ECO:0007669"/>
    <property type="project" value="UniProtKB-ARBA"/>
</dbReference>
<keyword evidence="5" id="KW-1185">Reference proteome</keyword>
<evidence type="ECO:0000256" key="2">
    <source>
        <dbReference type="RuleBase" id="RU003682"/>
    </source>
</evidence>
<feature type="domain" description="Fe2OG dioxygenase" evidence="3">
    <location>
        <begin position="178"/>
        <end position="281"/>
    </location>
</feature>
<keyword evidence="2" id="KW-0408">Iron</keyword>
<reference evidence="4" key="1">
    <citation type="journal article" date="2020" name="Stud. Mycol.">
        <title>101 Dothideomycetes genomes: a test case for predicting lifestyles and emergence of pathogens.</title>
        <authorList>
            <person name="Haridas S."/>
            <person name="Albert R."/>
            <person name="Binder M."/>
            <person name="Bloem J."/>
            <person name="Labutti K."/>
            <person name="Salamov A."/>
            <person name="Andreopoulos B."/>
            <person name="Baker S."/>
            <person name="Barry K."/>
            <person name="Bills G."/>
            <person name="Bluhm B."/>
            <person name="Cannon C."/>
            <person name="Castanera R."/>
            <person name="Culley D."/>
            <person name="Daum C."/>
            <person name="Ezra D."/>
            <person name="Gonzalez J."/>
            <person name="Henrissat B."/>
            <person name="Kuo A."/>
            <person name="Liang C."/>
            <person name="Lipzen A."/>
            <person name="Lutzoni F."/>
            <person name="Magnuson J."/>
            <person name="Mondo S."/>
            <person name="Nolan M."/>
            <person name="Ohm R."/>
            <person name="Pangilinan J."/>
            <person name="Park H.-J."/>
            <person name="Ramirez L."/>
            <person name="Alfaro M."/>
            <person name="Sun H."/>
            <person name="Tritt A."/>
            <person name="Yoshinaga Y."/>
            <person name="Zwiers L.-H."/>
            <person name="Turgeon B."/>
            <person name="Goodwin S."/>
            <person name="Spatafora J."/>
            <person name="Crous P."/>
            <person name="Grigoriev I."/>
        </authorList>
    </citation>
    <scope>NUCLEOTIDE SEQUENCE</scope>
    <source>
        <strain evidence="4">CBS 115976</strain>
    </source>
</reference>
<name>A0A6A6UDD3_9PEZI</name>
<keyword evidence="2" id="KW-0479">Metal-binding</keyword>
<dbReference type="Pfam" id="PF14226">
    <property type="entry name" value="DIOX_N"/>
    <property type="match status" value="1"/>
</dbReference>
<evidence type="ECO:0000313" key="5">
    <source>
        <dbReference type="Proteomes" id="UP000799302"/>
    </source>
</evidence>
<dbReference type="GO" id="GO:0016491">
    <property type="term" value="F:oxidoreductase activity"/>
    <property type="evidence" value="ECO:0007669"/>
    <property type="project" value="UniProtKB-KW"/>
</dbReference>
<evidence type="ECO:0000313" key="4">
    <source>
        <dbReference type="EMBL" id="KAF2669636.1"/>
    </source>
</evidence>
<dbReference type="InterPro" id="IPR027443">
    <property type="entry name" value="IPNS-like_sf"/>
</dbReference>
<comment type="similarity">
    <text evidence="1 2">Belongs to the iron/ascorbate-dependent oxidoreductase family.</text>
</comment>
<dbReference type="PRINTS" id="PR00682">
    <property type="entry name" value="IPNSYNTHASE"/>
</dbReference>
<proteinExistence type="inferred from homology"/>
<dbReference type="InterPro" id="IPR044861">
    <property type="entry name" value="IPNS-like_FE2OG_OXY"/>
</dbReference>
<dbReference type="Proteomes" id="UP000799302">
    <property type="component" value="Unassembled WGS sequence"/>
</dbReference>
<dbReference type="InterPro" id="IPR005123">
    <property type="entry name" value="Oxoglu/Fe-dep_dioxygenase_dom"/>
</dbReference>
<dbReference type="SUPFAM" id="SSF51197">
    <property type="entry name" value="Clavaminate synthase-like"/>
    <property type="match status" value="1"/>
</dbReference>
<gene>
    <name evidence="4" type="ORF">BT63DRAFT_401766</name>
</gene>
<dbReference type="EMBL" id="MU004235">
    <property type="protein sequence ID" value="KAF2669636.1"/>
    <property type="molecule type" value="Genomic_DNA"/>
</dbReference>
<dbReference type="InterPro" id="IPR050231">
    <property type="entry name" value="Iron_ascorbate_oxido_reductase"/>
</dbReference>
<dbReference type="Pfam" id="PF03171">
    <property type="entry name" value="2OG-FeII_Oxy"/>
    <property type="match status" value="1"/>
</dbReference>
<protein>
    <submittedName>
        <fullName evidence="4">Putative 2OG-Fe(II) oxygenase family oxidoreductase</fullName>
    </submittedName>
</protein>